<dbReference type="EC" id="2.7.13.3" evidence="2"/>
<dbReference type="PANTHER" id="PTHR43711:SF26">
    <property type="entry name" value="SENSOR HISTIDINE KINASE RCSC"/>
    <property type="match status" value="1"/>
</dbReference>
<organism evidence="12 13">
    <name type="scientific">Flagellimonas taeanensis</name>
    <dbReference type="NCBI Taxonomy" id="1005926"/>
    <lineage>
        <taxon>Bacteria</taxon>
        <taxon>Pseudomonadati</taxon>
        <taxon>Bacteroidota</taxon>
        <taxon>Flavobacteriia</taxon>
        <taxon>Flavobacteriales</taxon>
        <taxon>Flavobacteriaceae</taxon>
        <taxon>Flagellimonas</taxon>
    </lineage>
</organism>
<feature type="coiled-coil region" evidence="7">
    <location>
        <begin position="260"/>
        <end position="290"/>
    </location>
</feature>
<evidence type="ECO:0000256" key="4">
    <source>
        <dbReference type="ARBA" id="ARBA00022679"/>
    </source>
</evidence>
<evidence type="ECO:0000256" key="1">
    <source>
        <dbReference type="ARBA" id="ARBA00000085"/>
    </source>
</evidence>
<evidence type="ECO:0000256" key="7">
    <source>
        <dbReference type="SAM" id="Coils"/>
    </source>
</evidence>
<dbReference type="SUPFAM" id="SSF47384">
    <property type="entry name" value="Homodimeric domain of signal transducing histidine kinase"/>
    <property type="match status" value="1"/>
</dbReference>
<dbReference type="Pfam" id="PF02518">
    <property type="entry name" value="HATPase_c"/>
    <property type="match status" value="1"/>
</dbReference>
<dbReference type="InterPro" id="IPR005467">
    <property type="entry name" value="His_kinase_dom"/>
</dbReference>
<dbReference type="NCBIfam" id="TIGR00229">
    <property type="entry name" value="sensory_box"/>
    <property type="match status" value="2"/>
</dbReference>
<feature type="domain" description="Histidine kinase" evidence="8">
    <location>
        <begin position="294"/>
        <end position="510"/>
    </location>
</feature>
<dbReference type="PROSITE" id="PS50113">
    <property type="entry name" value="PAC"/>
    <property type="match status" value="1"/>
</dbReference>
<dbReference type="EMBL" id="FRAT01000004">
    <property type="protein sequence ID" value="SHK71019.1"/>
    <property type="molecule type" value="Genomic_DNA"/>
</dbReference>
<dbReference type="Pfam" id="PF13426">
    <property type="entry name" value="PAS_9"/>
    <property type="match status" value="2"/>
</dbReference>
<dbReference type="PROSITE" id="PS50112">
    <property type="entry name" value="PAS"/>
    <property type="match status" value="1"/>
</dbReference>
<accession>A0A1M6UPD9</accession>
<dbReference type="SMART" id="SM00387">
    <property type="entry name" value="HATPase_c"/>
    <property type="match status" value="1"/>
</dbReference>
<dbReference type="Gene3D" id="3.30.565.10">
    <property type="entry name" value="Histidine kinase-like ATPase, C-terminal domain"/>
    <property type="match status" value="1"/>
</dbReference>
<gene>
    <name evidence="11" type="ORF">SAMN04487891_11355</name>
    <name evidence="12" type="ORF">SAMN05216293_1711</name>
</gene>
<evidence type="ECO:0000259" key="8">
    <source>
        <dbReference type="PROSITE" id="PS50109"/>
    </source>
</evidence>
<proteinExistence type="predicted"/>
<dbReference type="AlphaFoldDB" id="A0A1M6UPD9"/>
<keyword evidence="3" id="KW-0597">Phosphoprotein</keyword>
<dbReference type="CDD" id="cd00075">
    <property type="entry name" value="HATPase"/>
    <property type="match status" value="1"/>
</dbReference>
<dbReference type="InterPro" id="IPR004358">
    <property type="entry name" value="Sig_transdc_His_kin-like_C"/>
</dbReference>
<keyword evidence="5 12" id="KW-0418">Kinase</keyword>
<dbReference type="InterPro" id="IPR003661">
    <property type="entry name" value="HisK_dim/P_dom"/>
</dbReference>
<feature type="domain" description="PAC" evidence="10">
    <location>
        <begin position="93"/>
        <end position="143"/>
    </location>
</feature>
<dbReference type="InterPro" id="IPR000700">
    <property type="entry name" value="PAS-assoc_C"/>
</dbReference>
<dbReference type="InterPro" id="IPR036097">
    <property type="entry name" value="HisK_dim/P_sf"/>
</dbReference>
<dbReference type="Gene3D" id="3.30.450.20">
    <property type="entry name" value="PAS domain"/>
    <property type="match status" value="2"/>
</dbReference>
<dbReference type="SUPFAM" id="SSF55874">
    <property type="entry name" value="ATPase domain of HSP90 chaperone/DNA topoisomerase II/histidine kinase"/>
    <property type="match status" value="1"/>
</dbReference>
<dbReference type="STRING" id="1055723.SAMN05216293_1711"/>
<keyword evidence="7" id="KW-0175">Coiled coil</keyword>
<dbReference type="InterPro" id="IPR000014">
    <property type="entry name" value="PAS"/>
</dbReference>
<evidence type="ECO:0000259" key="10">
    <source>
        <dbReference type="PROSITE" id="PS50113"/>
    </source>
</evidence>
<evidence type="ECO:0000256" key="6">
    <source>
        <dbReference type="ARBA" id="ARBA00023012"/>
    </source>
</evidence>
<evidence type="ECO:0000313" key="12">
    <source>
        <dbReference type="EMBL" id="SHK71019.1"/>
    </source>
</evidence>
<dbReference type="SMART" id="SM00091">
    <property type="entry name" value="PAS"/>
    <property type="match status" value="2"/>
</dbReference>
<dbReference type="PANTHER" id="PTHR43711">
    <property type="entry name" value="TWO-COMPONENT HISTIDINE KINASE"/>
    <property type="match status" value="1"/>
</dbReference>
<dbReference type="SMART" id="SM00388">
    <property type="entry name" value="HisKA"/>
    <property type="match status" value="1"/>
</dbReference>
<dbReference type="InterPro" id="IPR050736">
    <property type="entry name" value="Sensor_HK_Regulatory"/>
</dbReference>
<evidence type="ECO:0000259" key="9">
    <source>
        <dbReference type="PROSITE" id="PS50112"/>
    </source>
</evidence>
<dbReference type="InterPro" id="IPR001610">
    <property type="entry name" value="PAC"/>
</dbReference>
<dbReference type="Proteomes" id="UP000184031">
    <property type="component" value="Unassembled WGS sequence"/>
</dbReference>
<dbReference type="Proteomes" id="UP000198940">
    <property type="component" value="Unassembled WGS sequence"/>
</dbReference>
<sequence>MTKISILVAVVELFEESVVLEMLSEVVSEGILIVNDEQKIVGTNSAANQLFGYTKEELVGQPLEILIPKRIRKGHHGDVAKFVSTGKARPMGPGLDLLGLRKDGEEFPLEISLNPFRLLKKTYVMALIVDITERKKAEQTIDYWFKIFEESLNEIYVFDAESYIFINVNRGAQLNLGYTLKELNQMSVLDIKPKFTKEIFKRLLSPLFQGKREKVIFETVHKRKDGTIYPVEVHLQLSSIEKRQVCVAIVLDITERKNYTHELEKKVEERTEQLREALKAEKKLNELKTKFLSLVSHEFKTPLTSILTSTSLLSKYTETKQQEKRDKHIGTIKSKVKYLDNILTDFLSIERLDSGKVNYNMTTFPLSKLVNEVIYDSNTLLKEGQRIRYPENIDGINVDFDEKIMTLALSNLVHNAIKYSPERTEIELQVSNGEDWLYIDIVDKGFGIPPEDQPFVFDRYFRASNVLTIQGTGIGLNIVQQHIHNLGANLTFESKQGQGSIFRLHIPIKSMENDKDITG</sequence>
<dbReference type="SMART" id="SM00086">
    <property type="entry name" value="PAC"/>
    <property type="match status" value="2"/>
</dbReference>
<evidence type="ECO:0000313" key="11">
    <source>
        <dbReference type="EMBL" id="SFC54272.1"/>
    </source>
</evidence>
<dbReference type="Pfam" id="PF00512">
    <property type="entry name" value="HisKA"/>
    <property type="match status" value="1"/>
</dbReference>
<dbReference type="InterPro" id="IPR003594">
    <property type="entry name" value="HATPase_dom"/>
</dbReference>
<evidence type="ECO:0000313" key="13">
    <source>
        <dbReference type="Proteomes" id="UP000184031"/>
    </source>
</evidence>
<keyword evidence="4" id="KW-0808">Transferase</keyword>
<evidence type="ECO:0000256" key="2">
    <source>
        <dbReference type="ARBA" id="ARBA00012438"/>
    </source>
</evidence>
<keyword evidence="6" id="KW-0902">Two-component regulatory system</keyword>
<name>A0A1M6UPD9_9FLAO</name>
<feature type="domain" description="PAS" evidence="9">
    <location>
        <begin position="15"/>
        <end position="69"/>
    </location>
</feature>
<protein>
    <recommendedName>
        <fullName evidence="2">histidine kinase</fullName>
        <ecNumber evidence="2">2.7.13.3</ecNumber>
    </recommendedName>
</protein>
<comment type="caution">
    <text evidence="12">The sequence shown here is derived from an EMBL/GenBank/DDBJ whole genome shotgun (WGS) entry which is preliminary data.</text>
</comment>
<evidence type="ECO:0000313" key="14">
    <source>
        <dbReference type="Proteomes" id="UP000198940"/>
    </source>
</evidence>
<dbReference type="PRINTS" id="PR00344">
    <property type="entry name" value="BCTRLSENSOR"/>
</dbReference>
<dbReference type="GO" id="GO:0000155">
    <property type="term" value="F:phosphorelay sensor kinase activity"/>
    <property type="evidence" value="ECO:0007669"/>
    <property type="project" value="InterPro"/>
</dbReference>
<dbReference type="SUPFAM" id="SSF55785">
    <property type="entry name" value="PYP-like sensor domain (PAS domain)"/>
    <property type="match status" value="2"/>
</dbReference>
<dbReference type="CDD" id="cd00130">
    <property type="entry name" value="PAS"/>
    <property type="match status" value="2"/>
</dbReference>
<dbReference type="InterPro" id="IPR035965">
    <property type="entry name" value="PAS-like_dom_sf"/>
</dbReference>
<comment type="catalytic activity">
    <reaction evidence="1">
        <text>ATP + protein L-histidine = ADP + protein N-phospho-L-histidine.</text>
        <dbReference type="EC" id="2.7.13.3"/>
    </reaction>
</comment>
<keyword evidence="14" id="KW-1185">Reference proteome</keyword>
<reference evidence="12 13" key="1">
    <citation type="submission" date="2016-11" db="EMBL/GenBank/DDBJ databases">
        <authorList>
            <person name="Varghese N."/>
            <person name="Submissions S."/>
        </authorList>
    </citation>
    <scope>NUCLEOTIDE SEQUENCE [LARGE SCALE GENOMIC DNA]</scope>
    <source>
        <strain evidence="12 13">CGMCC 1.12174</strain>
        <strain evidence="11 14">DSM 26351</strain>
    </source>
</reference>
<dbReference type="InterPro" id="IPR036890">
    <property type="entry name" value="HATPase_C_sf"/>
</dbReference>
<evidence type="ECO:0000256" key="3">
    <source>
        <dbReference type="ARBA" id="ARBA00022553"/>
    </source>
</evidence>
<dbReference type="PROSITE" id="PS50109">
    <property type="entry name" value="HIS_KIN"/>
    <property type="match status" value="1"/>
</dbReference>
<dbReference type="RefSeq" id="WP_245750749.1">
    <property type="nucleotide sequence ID" value="NZ_FOKU01000013.1"/>
</dbReference>
<dbReference type="EMBL" id="FOKU01000013">
    <property type="protein sequence ID" value="SFC54272.1"/>
    <property type="molecule type" value="Genomic_DNA"/>
</dbReference>
<evidence type="ECO:0000256" key="5">
    <source>
        <dbReference type="ARBA" id="ARBA00022777"/>
    </source>
</evidence>
<dbReference type="Gene3D" id="1.10.287.130">
    <property type="match status" value="1"/>
</dbReference>
<dbReference type="CDD" id="cd00082">
    <property type="entry name" value="HisKA"/>
    <property type="match status" value="1"/>
</dbReference>